<dbReference type="PROSITE" id="PS51935">
    <property type="entry name" value="NLPC_P60"/>
    <property type="match status" value="1"/>
</dbReference>
<sequence>MVHSSGASRRSFITALAAGTALPLAGAPLSAVAAPAPTPAPTAGPPVQERVGPSRTYVTVAAHHPATYTAAALGPLTVTQVAGAPALTHVSYDGGPLAVLTQGSRTVVLTGPERTFREDKRAVDDIFDRTIAEGGWGLSPGGGAWETANGVAADYRVTPGTGVIRIPSGSTFSRHVTMKDNDVTDLDTTITARFDKPAADGPHSFALTFGYEEPLKHHRARLVFSPSGTVDLHLEKSQPAGVTALTQPARISATTPDGASWCIRVDRTGDRIRARAWRSGETEPTGWQLSVQETAFPQGRIGIRADSDSTGLPVHLLVSRVRIASATWNEPVTVTHRDWVRVLPQPFSGTWDAATEQRVRQWAGSTAPDALAYAFMFLPGAPTVMSHRDSTTVVLGEADYGPPLANGARELGADFHEFMEVDWTFPGNLKQTALAKNKGCLDCSGYVRMVYGYHLGVGVAHFDDTTSPDLLPRTSAGMAQRAPGVRIAHNAGAKPSLTGLRVGDLVFFDAEDTGNGIDHVGIYLGRDSRNNVPRFLSSRKTPNGPTAADLGGDSTLEGTGTYATTLRTVHRI</sequence>
<evidence type="ECO:0000256" key="4">
    <source>
        <dbReference type="ARBA" id="ARBA00022807"/>
    </source>
</evidence>
<dbReference type="EMBL" id="BSBI01000009">
    <property type="protein sequence ID" value="GLF96858.1"/>
    <property type="molecule type" value="Genomic_DNA"/>
</dbReference>
<keyword evidence="2" id="KW-0645">Protease</keyword>
<dbReference type="RefSeq" id="WP_323448880.1">
    <property type="nucleotide sequence ID" value="NZ_BSBI01000009.1"/>
</dbReference>
<reference evidence="8 9" key="1">
    <citation type="submission" date="2022-10" db="EMBL/GenBank/DDBJ databases">
        <title>Draft genome sequence of Streptomyces sp. YSPA8.</title>
        <authorList>
            <person name="Moriuchi R."/>
            <person name="Dohra H."/>
            <person name="Yamamura H."/>
            <person name="Kodani S."/>
        </authorList>
    </citation>
    <scope>NUCLEOTIDE SEQUENCE [LARGE SCALE GENOMIC DNA]</scope>
    <source>
        <strain evidence="8 9">YSPA8</strain>
    </source>
</reference>
<dbReference type="InterPro" id="IPR006311">
    <property type="entry name" value="TAT_signal"/>
</dbReference>
<keyword evidence="3" id="KW-0378">Hydrolase</keyword>
<gene>
    <name evidence="8" type="ORF">SYYSPA8_21195</name>
</gene>
<dbReference type="Gene3D" id="3.90.1720.10">
    <property type="entry name" value="endopeptidase domain like (from Nostoc punctiforme)"/>
    <property type="match status" value="1"/>
</dbReference>
<evidence type="ECO:0000256" key="6">
    <source>
        <dbReference type="SAM" id="SignalP"/>
    </source>
</evidence>
<dbReference type="InterPro" id="IPR000064">
    <property type="entry name" value="NLP_P60_dom"/>
</dbReference>
<feature type="chain" id="PRO_5046418250" evidence="6">
    <location>
        <begin position="34"/>
        <end position="572"/>
    </location>
</feature>
<keyword evidence="6" id="KW-0732">Signal</keyword>
<evidence type="ECO:0000313" key="8">
    <source>
        <dbReference type="EMBL" id="GLF96858.1"/>
    </source>
</evidence>
<dbReference type="Proteomes" id="UP001291653">
    <property type="component" value="Unassembled WGS sequence"/>
</dbReference>
<proteinExistence type="inferred from homology"/>
<accession>A0ABQ5P2M7</accession>
<evidence type="ECO:0000259" key="7">
    <source>
        <dbReference type="PROSITE" id="PS51935"/>
    </source>
</evidence>
<dbReference type="InterPro" id="IPR038765">
    <property type="entry name" value="Papain-like_cys_pep_sf"/>
</dbReference>
<evidence type="ECO:0000256" key="1">
    <source>
        <dbReference type="ARBA" id="ARBA00007074"/>
    </source>
</evidence>
<dbReference type="Pfam" id="PF00877">
    <property type="entry name" value="NLPC_P60"/>
    <property type="match status" value="1"/>
</dbReference>
<organism evidence="8 9">
    <name type="scientific">Streptomyces yaizuensis</name>
    <dbReference type="NCBI Taxonomy" id="2989713"/>
    <lineage>
        <taxon>Bacteria</taxon>
        <taxon>Bacillati</taxon>
        <taxon>Actinomycetota</taxon>
        <taxon>Actinomycetes</taxon>
        <taxon>Kitasatosporales</taxon>
        <taxon>Streptomycetaceae</taxon>
        <taxon>Streptomyces</taxon>
    </lineage>
</organism>
<evidence type="ECO:0000256" key="3">
    <source>
        <dbReference type="ARBA" id="ARBA00022801"/>
    </source>
</evidence>
<comment type="similarity">
    <text evidence="1">Belongs to the peptidase C40 family.</text>
</comment>
<dbReference type="PROSITE" id="PS51318">
    <property type="entry name" value="TAT"/>
    <property type="match status" value="1"/>
</dbReference>
<feature type="region of interest" description="Disordered" evidence="5">
    <location>
        <begin position="535"/>
        <end position="556"/>
    </location>
</feature>
<evidence type="ECO:0000313" key="9">
    <source>
        <dbReference type="Proteomes" id="UP001291653"/>
    </source>
</evidence>
<keyword evidence="4" id="KW-0788">Thiol protease</keyword>
<protein>
    <submittedName>
        <fullName evidence="8">NlpC/P60 family protein</fullName>
    </submittedName>
</protein>
<evidence type="ECO:0000256" key="2">
    <source>
        <dbReference type="ARBA" id="ARBA00022670"/>
    </source>
</evidence>
<name>A0ABQ5P2M7_9ACTN</name>
<keyword evidence="9" id="KW-1185">Reference proteome</keyword>
<feature type="domain" description="NlpC/P60" evidence="7">
    <location>
        <begin position="405"/>
        <end position="572"/>
    </location>
</feature>
<dbReference type="SUPFAM" id="SSF54001">
    <property type="entry name" value="Cysteine proteinases"/>
    <property type="match status" value="1"/>
</dbReference>
<comment type="caution">
    <text evidence="8">The sequence shown here is derived from an EMBL/GenBank/DDBJ whole genome shotgun (WGS) entry which is preliminary data.</text>
</comment>
<feature type="signal peptide" evidence="6">
    <location>
        <begin position="1"/>
        <end position="33"/>
    </location>
</feature>
<evidence type="ECO:0000256" key="5">
    <source>
        <dbReference type="SAM" id="MobiDB-lite"/>
    </source>
</evidence>